<feature type="domain" description="Aminomethyltransferase C-terminal" evidence="4">
    <location>
        <begin position="735"/>
        <end position="820"/>
    </location>
</feature>
<dbReference type="RefSeq" id="WP_124797974.1">
    <property type="nucleotide sequence ID" value="NZ_CP034170.1"/>
</dbReference>
<dbReference type="Pfam" id="PF08669">
    <property type="entry name" value="GCV_T_C"/>
    <property type="match status" value="1"/>
</dbReference>
<dbReference type="SUPFAM" id="SSF54373">
    <property type="entry name" value="FAD-linked reductases, C-terminal domain"/>
    <property type="match status" value="1"/>
</dbReference>
<reference evidence="6 7" key="2">
    <citation type="submission" date="2018-12" db="EMBL/GenBank/DDBJ databases">
        <title>Nakamurella antarcticus sp. nov., isolated from Antarctica South Shetland Islands soil.</title>
        <authorList>
            <person name="Peng F."/>
        </authorList>
    </citation>
    <scope>NUCLEOTIDE SEQUENCE [LARGE SCALE GENOMIC DNA]</scope>
    <source>
        <strain evidence="6 7">S14-144</strain>
    </source>
</reference>
<accession>A0A3G8ZIV1</accession>
<organism evidence="6 7">
    <name type="scientific">Nakamurella antarctica</name>
    <dbReference type="NCBI Taxonomy" id="1902245"/>
    <lineage>
        <taxon>Bacteria</taxon>
        <taxon>Bacillati</taxon>
        <taxon>Actinomycetota</taxon>
        <taxon>Actinomycetes</taxon>
        <taxon>Nakamurellales</taxon>
        <taxon>Nakamurellaceae</taxon>
        <taxon>Nakamurella</taxon>
    </lineage>
</organism>
<feature type="domain" description="GCVT N-terminal" evidence="3">
    <location>
        <begin position="434"/>
        <end position="717"/>
    </location>
</feature>
<proteinExistence type="inferred from homology"/>
<dbReference type="Gene3D" id="3.30.9.10">
    <property type="entry name" value="D-Amino Acid Oxidase, subunit A, domain 2"/>
    <property type="match status" value="1"/>
</dbReference>
<dbReference type="AlphaFoldDB" id="A0A3G8ZIV1"/>
<keyword evidence="7" id="KW-1185">Reference proteome</keyword>
<dbReference type="Proteomes" id="UP000268084">
    <property type="component" value="Chromosome"/>
</dbReference>
<protein>
    <submittedName>
        <fullName evidence="6">FAD-dependent oxidoreductase</fullName>
    </submittedName>
</protein>
<evidence type="ECO:0000259" key="4">
    <source>
        <dbReference type="Pfam" id="PF08669"/>
    </source>
</evidence>
<evidence type="ECO:0000259" key="2">
    <source>
        <dbReference type="Pfam" id="PF01266"/>
    </source>
</evidence>
<dbReference type="Gene3D" id="3.30.70.1400">
    <property type="entry name" value="Aminomethyltransferase beta-barrel domains"/>
    <property type="match status" value="1"/>
</dbReference>
<dbReference type="InterPro" id="IPR028896">
    <property type="entry name" value="GcvT/YgfZ/DmdA"/>
</dbReference>
<dbReference type="Pfam" id="PF16350">
    <property type="entry name" value="FAO_M"/>
    <property type="match status" value="1"/>
</dbReference>
<dbReference type="InterPro" id="IPR036188">
    <property type="entry name" value="FAD/NAD-bd_sf"/>
</dbReference>
<dbReference type="Gene3D" id="3.50.50.60">
    <property type="entry name" value="FAD/NAD(P)-binding domain"/>
    <property type="match status" value="1"/>
</dbReference>
<dbReference type="Pfam" id="PF01571">
    <property type="entry name" value="GCV_T"/>
    <property type="match status" value="1"/>
</dbReference>
<dbReference type="InterPro" id="IPR029043">
    <property type="entry name" value="GcvT/YgfZ_C"/>
</dbReference>
<dbReference type="Gene3D" id="3.30.1360.120">
    <property type="entry name" value="Probable tRNA modification gtpase trme, domain 1"/>
    <property type="match status" value="1"/>
</dbReference>
<dbReference type="InterPro" id="IPR006222">
    <property type="entry name" value="GCVT_N"/>
</dbReference>
<gene>
    <name evidence="6" type="ORF">EH165_03045</name>
</gene>
<dbReference type="PANTHER" id="PTHR43757">
    <property type="entry name" value="AMINOMETHYLTRANSFERASE"/>
    <property type="match status" value="1"/>
</dbReference>
<feature type="domain" description="FAD dependent oxidoreductase" evidence="2">
    <location>
        <begin position="6"/>
        <end position="372"/>
    </location>
</feature>
<dbReference type="OrthoDB" id="2055370at2"/>
<evidence type="ECO:0000259" key="5">
    <source>
        <dbReference type="Pfam" id="PF16350"/>
    </source>
</evidence>
<sequence>MAGPQVVIIGGGIVGASTADELSERGWTNVTLVDAGTLPAAGGSTSHAPGVVFQTNGTKVMSDLAMYTVEKFTALQWEDEPCYLAVGGLEIATTPERLAELNRRFGYAQSWGIPDARLLSAEEAVHMWDLLNPEMVLGGLFVPTDGIAKAVNAVAAQVERARSRGVTIKDNCEVLDILVEAGKVTGVKTSTGFLPADIVLCCAGIWGPKIAKMVGMALPLTPLAHQLAWTKPLPSLTGHTREATRPVLRHQDADLYYRENFEGIAIGSYRHRPMPLTAEELLPWGGEVMPSVLPFTQEDFEFPLAETAALIPSAVRIEAQGIEIAEAINGVFSFTTDNLPLLGPSPDVEGFWVAEAVWVTHSAGVGKAMAEWIIDGHCSSFDLHALDVNRFERHQLAPAYVLAKDCQNFVEVYDILHPLQPMEHSRPLRTSPFYMREIELGGQFLEASGWERPQWYTANDDLVRSDRNTGWHVPNPDPWSAMFSSPTVAAEAAITRNDVAIYDMTALKRLEVSGPGATDFLQGLVTANIAKTVGGVTYCLMLDTDGGIRSDITVARLETELYQIGANGAMDIDWLRRHLPANSPIQIRDITAGTCCIGIWGPKARDVVQSLTSTDFSNDGFTYFRSKQAYLGAVEVTAMRLSYVGELGWELYTTADQGLALWDLLMKTGAPHGIIAAGRGAFNSLRIEKGYRSFGTDMTFEHDPYEAGLAFAVKLDKGDFIGREALIERAKHVTRRLVLLALENASNTAATDALVLGNEPVYCSGEPVGYVTSAAYSYTLGVSLALAWLPVALTEPGTAVEVGYFEHRYSAVVTAEPGFDPEMKKIRC</sequence>
<name>A0A3G8ZIV1_9ACTN</name>
<dbReference type="InterPro" id="IPR032503">
    <property type="entry name" value="FAO_M"/>
</dbReference>
<dbReference type="SUPFAM" id="SSF51905">
    <property type="entry name" value="FAD/NAD(P)-binding domain"/>
    <property type="match status" value="1"/>
</dbReference>
<reference evidence="6 7" key="1">
    <citation type="submission" date="2018-11" db="EMBL/GenBank/DDBJ databases">
        <authorList>
            <person name="Da X."/>
        </authorList>
    </citation>
    <scope>NUCLEOTIDE SEQUENCE [LARGE SCALE GENOMIC DNA]</scope>
    <source>
        <strain evidence="6 7">S14-144</strain>
    </source>
</reference>
<evidence type="ECO:0000313" key="7">
    <source>
        <dbReference type="Proteomes" id="UP000268084"/>
    </source>
</evidence>
<feature type="domain" description="FAD dependent oxidoreductase central" evidence="5">
    <location>
        <begin position="379"/>
        <end position="431"/>
    </location>
</feature>
<dbReference type="Gene3D" id="2.40.30.110">
    <property type="entry name" value="Aminomethyltransferase beta-barrel domains"/>
    <property type="match status" value="1"/>
</dbReference>
<dbReference type="SUPFAM" id="SSF101790">
    <property type="entry name" value="Aminomethyltransferase beta-barrel domain"/>
    <property type="match status" value="1"/>
</dbReference>
<dbReference type="EMBL" id="CP034170">
    <property type="protein sequence ID" value="AZI57289.1"/>
    <property type="molecule type" value="Genomic_DNA"/>
</dbReference>
<dbReference type="KEGG" id="nak:EH165_03045"/>
<evidence type="ECO:0000259" key="3">
    <source>
        <dbReference type="Pfam" id="PF01571"/>
    </source>
</evidence>
<evidence type="ECO:0000313" key="6">
    <source>
        <dbReference type="EMBL" id="AZI57289.1"/>
    </source>
</evidence>
<dbReference type="SUPFAM" id="SSF103025">
    <property type="entry name" value="Folate-binding domain"/>
    <property type="match status" value="1"/>
</dbReference>
<dbReference type="InterPro" id="IPR013977">
    <property type="entry name" value="GcvT_C"/>
</dbReference>
<dbReference type="Pfam" id="PF01266">
    <property type="entry name" value="DAO"/>
    <property type="match status" value="1"/>
</dbReference>
<dbReference type="PANTHER" id="PTHR43757:SF2">
    <property type="entry name" value="AMINOMETHYLTRANSFERASE, MITOCHONDRIAL"/>
    <property type="match status" value="1"/>
</dbReference>
<dbReference type="InterPro" id="IPR027266">
    <property type="entry name" value="TrmE/GcvT-like"/>
</dbReference>
<evidence type="ECO:0000256" key="1">
    <source>
        <dbReference type="ARBA" id="ARBA00008609"/>
    </source>
</evidence>
<dbReference type="InterPro" id="IPR006076">
    <property type="entry name" value="FAD-dep_OxRdtase"/>
</dbReference>
<comment type="similarity">
    <text evidence="1">Belongs to the GcvT family.</text>
</comment>